<reference evidence="4 5" key="1">
    <citation type="submission" date="2013-03" db="EMBL/GenBank/DDBJ databases">
        <authorList>
            <person name="Linke B."/>
        </authorList>
    </citation>
    <scope>NUCLEOTIDE SEQUENCE [LARGE SCALE GENOMIC DNA]</scope>
    <source>
        <strain evidence="4 5">B13</strain>
    </source>
</reference>
<dbReference type="STRING" id="1301098.PKB_2063"/>
<dbReference type="Proteomes" id="UP000025241">
    <property type="component" value="Chromosome I"/>
</dbReference>
<dbReference type="GO" id="GO:0006979">
    <property type="term" value="P:response to oxidative stress"/>
    <property type="evidence" value="ECO:0007669"/>
    <property type="project" value="InterPro"/>
</dbReference>
<keyword evidence="5" id="KW-1185">Reference proteome</keyword>
<dbReference type="AlphaFoldDB" id="A0A024HEC1"/>
<dbReference type="HOGENOM" id="CLU_046417_0_0_6"/>
<dbReference type="InterPro" id="IPR011614">
    <property type="entry name" value="Catalase_core"/>
</dbReference>
<dbReference type="KEGG" id="pkc:PKB_2063"/>
<dbReference type="EMBL" id="HG322950">
    <property type="protein sequence ID" value="CDF83410.1"/>
    <property type="molecule type" value="Genomic_DNA"/>
</dbReference>
<evidence type="ECO:0000313" key="5">
    <source>
        <dbReference type="Proteomes" id="UP000025241"/>
    </source>
</evidence>
<feature type="domain" description="Catalase core" evidence="3">
    <location>
        <begin position="74"/>
        <end position="322"/>
    </location>
</feature>
<evidence type="ECO:0000313" key="4">
    <source>
        <dbReference type="EMBL" id="CDF83410.1"/>
    </source>
</evidence>
<dbReference type="GO" id="GO:0004096">
    <property type="term" value="F:catalase activity"/>
    <property type="evidence" value="ECO:0007669"/>
    <property type="project" value="InterPro"/>
</dbReference>
<dbReference type="Pfam" id="PF00199">
    <property type="entry name" value="Catalase"/>
    <property type="match status" value="1"/>
</dbReference>
<dbReference type="eggNOG" id="COG0753">
    <property type="taxonomic scope" value="Bacteria"/>
</dbReference>
<organism evidence="4 5">
    <name type="scientific">Pseudomonas knackmussii (strain DSM 6978 / CCUG 54928 / LMG 23759 / B13)</name>
    <dbReference type="NCBI Taxonomy" id="1301098"/>
    <lineage>
        <taxon>Bacteria</taxon>
        <taxon>Pseudomonadati</taxon>
        <taxon>Pseudomonadota</taxon>
        <taxon>Gammaproteobacteria</taxon>
        <taxon>Pseudomonadales</taxon>
        <taxon>Pseudomonadaceae</taxon>
        <taxon>Pseudomonas</taxon>
    </lineage>
</organism>
<dbReference type="CDD" id="cd08152">
    <property type="entry name" value="y4iL_like"/>
    <property type="match status" value="1"/>
</dbReference>
<dbReference type="InterPro" id="IPR018028">
    <property type="entry name" value="Catalase"/>
</dbReference>
<dbReference type="SUPFAM" id="SSF56634">
    <property type="entry name" value="Heme-dependent catalase-like"/>
    <property type="match status" value="1"/>
</dbReference>
<evidence type="ECO:0000256" key="2">
    <source>
        <dbReference type="SAM" id="Phobius"/>
    </source>
</evidence>
<dbReference type="Gene3D" id="2.40.180.10">
    <property type="entry name" value="Catalase core domain"/>
    <property type="match status" value="1"/>
</dbReference>
<dbReference type="GO" id="GO:0020037">
    <property type="term" value="F:heme binding"/>
    <property type="evidence" value="ECO:0007669"/>
    <property type="project" value="InterPro"/>
</dbReference>
<sequence>MRAVLTRIWLFIGKWLLRIVGGLALLLAVGFGLGWAYYQVKFSGPVSAQEEIPPGEAEQTQAIIEDAIRVVEQHRENTRVLRDAHAKAHGCVKAEVTVDSHIPADLQKGVFAQPGKEWNAWVRFSNGNAYPQQDSEKDARGMAIKLYNVPGTKLMPGKGHDAEQDFVMFNHPNFFVSDVAEYRQNFNAQANGHKELAFFPSWNPMTWQVRHLLIAMQTLATAPDSPMQATYFGIAPYKLGEQNNIKFRVIPSTKACPGYQLPKLNEKLPNFLRTAMYQQLSIDRVPACFELQVQKQDANKYMPIEDVSVKWSEKDSPFQTVALVSTPPQDFDSREQNVMCDNLSFNPWHALPEHRPIGGINRLRKAVYEAVSVYRHERNGVGGE</sequence>
<dbReference type="PATRIC" id="fig|1301098.3.peg.2051"/>
<keyword evidence="2" id="KW-1133">Transmembrane helix</keyword>
<evidence type="ECO:0000256" key="1">
    <source>
        <dbReference type="ARBA" id="ARBA00012314"/>
    </source>
</evidence>
<reference evidence="4 5" key="2">
    <citation type="submission" date="2014-05" db="EMBL/GenBank/DDBJ databases">
        <title>Genome sequence of the 3-chlorobenzoate degrading bacterium Pseudomonas knackmussii B13 shows multiple evidence for horizontal gene transfer.</title>
        <authorList>
            <person name="Miyazaki R."/>
            <person name="Bertelli C."/>
            <person name="Falquet L."/>
            <person name="Robinson-Rechavi M."/>
            <person name="Gharib W."/>
            <person name="Roy S."/>
            <person name="Van der Meer J.R."/>
        </authorList>
    </citation>
    <scope>NUCLEOTIDE SEQUENCE [LARGE SCALE GENOMIC DNA]</scope>
    <source>
        <strain evidence="4 5">B13</strain>
    </source>
</reference>
<dbReference type="EC" id="1.11.1.6" evidence="1"/>
<keyword evidence="2" id="KW-0812">Transmembrane</keyword>
<keyword evidence="2" id="KW-0472">Membrane</keyword>
<dbReference type="InterPro" id="IPR020835">
    <property type="entry name" value="Catalase_sf"/>
</dbReference>
<dbReference type="OrthoDB" id="336698at2"/>
<dbReference type="PANTHER" id="PTHR36195">
    <property type="entry name" value="DOMAIN PROTEIN, PUTATIVE (AFU_ORTHOLOGUE AFUA_5G01990)-RELATED-RELATED"/>
    <property type="match status" value="1"/>
</dbReference>
<gene>
    <name evidence="4" type="ORF">PKB_2063</name>
</gene>
<proteinExistence type="predicted"/>
<dbReference type="PANTHER" id="PTHR36195:SF4">
    <property type="entry name" value="DOMAIN PROTEIN, PUTATIVE (AFU_ORTHOLOGUE AFUA_5G01990)-RELATED"/>
    <property type="match status" value="1"/>
</dbReference>
<feature type="transmembrane region" description="Helical" evidence="2">
    <location>
        <begin position="15"/>
        <end position="38"/>
    </location>
</feature>
<dbReference type="RefSeq" id="WP_043251364.1">
    <property type="nucleotide sequence ID" value="NZ_HG322950.1"/>
</dbReference>
<name>A0A024HEC1_PSEKB</name>
<evidence type="ECO:0000259" key="3">
    <source>
        <dbReference type="Pfam" id="PF00199"/>
    </source>
</evidence>
<accession>A0A024HEC1</accession>
<protein>
    <recommendedName>
        <fullName evidence="1">catalase</fullName>
        <ecNumber evidence="1">1.11.1.6</ecNumber>
    </recommendedName>
</protein>
<dbReference type="PROSITE" id="PS51402">
    <property type="entry name" value="CATALASE_3"/>
    <property type="match status" value="1"/>
</dbReference>